<dbReference type="GO" id="GO:0030420">
    <property type="term" value="P:establishment of competence for transformation"/>
    <property type="evidence" value="ECO:0007669"/>
    <property type="project" value="UniProtKB-KW"/>
</dbReference>
<dbReference type="RefSeq" id="WP_071317061.1">
    <property type="nucleotide sequence ID" value="NZ_CP063356.2"/>
</dbReference>
<proteinExistence type="predicted"/>
<dbReference type="KEGG" id="aia:AWH56_026275"/>
<dbReference type="InterPro" id="IPR022346">
    <property type="entry name" value="T2SS_GspH"/>
</dbReference>
<dbReference type="InterPro" id="IPR016785">
    <property type="entry name" value="ComGD"/>
</dbReference>
<comment type="subcellular location">
    <subcellularLocation>
        <location evidence="2">Cell inner membrane</location>
        <topology evidence="2">Single-pass membrane protein</topology>
    </subcellularLocation>
    <subcellularLocation>
        <location evidence="1">Cell surface</location>
    </subcellularLocation>
</comment>
<dbReference type="EMBL" id="CP063356">
    <property type="protein sequence ID" value="QOY36102.1"/>
    <property type="molecule type" value="Genomic_DNA"/>
</dbReference>
<feature type="transmembrane region" description="Helical" evidence="10">
    <location>
        <begin position="15"/>
        <end position="34"/>
    </location>
</feature>
<evidence type="ECO:0000256" key="9">
    <source>
        <dbReference type="ARBA" id="ARBA00023287"/>
    </source>
</evidence>
<evidence type="ECO:0000313" key="13">
    <source>
        <dbReference type="EMBL" id="QOY36102.1"/>
    </source>
</evidence>
<keyword evidence="7 10" id="KW-1133">Transmembrane helix</keyword>
<dbReference type="OrthoDB" id="1653576at2"/>
<keyword evidence="3" id="KW-1003">Cell membrane</keyword>
<keyword evidence="4" id="KW-0488">Methylation</keyword>
<name>A0A1S2M248_9BACI</name>
<dbReference type="NCBIfam" id="NF040982">
    <property type="entry name" value="ComGD"/>
    <property type="match status" value="1"/>
</dbReference>
<organism evidence="12 14">
    <name type="scientific">Anaerobacillus isosaccharinicus</name>
    <dbReference type="NCBI Taxonomy" id="1532552"/>
    <lineage>
        <taxon>Bacteria</taxon>
        <taxon>Bacillati</taxon>
        <taxon>Bacillota</taxon>
        <taxon>Bacilli</taxon>
        <taxon>Bacillales</taxon>
        <taxon>Bacillaceae</taxon>
        <taxon>Anaerobacillus</taxon>
    </lineage>
</organism>
<dbReference type="InterPro" id="IPR012902">
    <property type="entry name" value="N_methyl_site"/>
</dbReference>
<evidence type="ECO:0000256" key="1">
    <source>
        <dbReference type="ARBA" id="ARBA00004241"/>
    </source>
</evidence>
<evidence type="ECO:0000259" key="11">
    <source>
        <dbReference type="Pfam" id="PF12019"/>
    </source>
</evidence>
<dbReference type="InterPro" id="IPR045584">
    <property type="entry name" value="Pilin-like"/>
</dbReference>
<dbReference type="GO" id="GO:0015628">
    <property type="term" value="P:protein secretion by the type II secretion system"/>
    <property type="evidence" value="ECO:0007669"/>
    <property type="project" value="InterPro"/>
</dbReference>
<reference evidence="13 14" key="3">
    <citation type="journal article" date="2019" name="Int. J. Syst. Evol. Microbiol.">
        <title>Anaerobacillus isosaccharinicus sp. nov., an alkaliphilic bacterium which degrades isosaccharinic acid.</title>
        <authorList>
            <person name="Bassil N.M."/>
            <person name="Lloyd J.R."/>
        </authorList>
    </citation>
    <scope>NUCLEOTIDE SEQUENCE [LARGE SCALE GENOMIC DNA]</scope>
    <source>
        <strain evidence="13 14">NB2006</strain>
    </source>
</reference>
<dbReference type="EMBL" id="LQXD01000086">
    <property type="protein sequence ID" value="OIJ18808.1"/>
    <property type="molecule type" value="Genomic_DNA"/>
</dbReference>
<dbReference type="AlphaFoldDB" id="A0A1S2M248"/>
<keyword evidence="5" id="KW-0997">Cell inner membrane</keyword>
<dbReference type="GO" id="GO:0009986">
    <property type="term" value="C:cell surface"/>
    <property type="evidence" value="ECO:0007669"/>
    <property type="project" value="UniProtKB-SubCell"/>
</dbReference>
<evidence type="ECO:0000256" key="8">
    <source>
        <dbReference type="ARBA" id="ARBA00023136"/>
    </source>
</evidence>
<dbReference type="Proteomes" id="UP000180175">
    <property type="component" value="Chromosome"/>
</dbReference>
<keyword evidence="9" id="KW-0178">Competence</keyword>
<keyword evidence="8 10" id="KW-0472">Membrane</keyword>
<evidence type="ECO:0000256" key="3">
    <source>
        <dbReference type="ARBA" id="ARBA00022475"/>
    </source>
</evidence>
<evidence type="ECO:0000313" key="14">
    <source>
        <dbReference type="Proteomes" id="UP000180175"/>
    </source>
</evidence>
<evidence type="ECO:0000256" key="2">
    <source>
        <dbReference type="ARBA" id="ARBA00004377"/>
    </source>
</evidence>
<protein>
    <submittedName>
        <fullName evidence="13">GspH/FimT family protein</fullName>
    </submittedName>
</protein>
<dbReference type="SUPFAM" id="SSF54523">
    <property type="entry name" value="Pili subunits"/>
    <property type="match status" value="1"/>
</dbReference>
<reference evidence="13" key="4">
    <citation type="submission" date="2020-10" db="EMBL/GenBank/DDBJ databases">
        <authorList>
            <person name="Bassil N.M."/>
            <person name="Lloyd J.R."/>
        </authorList>
    </citation>
    <scope>NUCLEOTIDE SEQUENCE</scope>
    <source>
        <strain evidence="13">NB2006</strain>
    </source>
</reference>
<dbReference type="Pfam" id="PF12019">
    <property type="entry name" value="GspH"/>
    <property type="match status" value="1"/>
</dbReference>
<feature type="domain" description="General secretion pathway GspH" evidence="11">
    <location>
        <begin position="51"/>
        <end position="139"/>
    </location>
</feature>
<accession>A0A1S2M248</accession>
<dbReference type="GO" id="GO:0005886">
    <property type="term" value="C:plasma membrane"/>
    <property type="evidence" value="ECO:0007669"/>
    <property type="project" value="UniProtKB-SubCell"/>
</dbReference>
<sequence length="151" mass="17201">MKLISFLQNEKGHTLIEMTLVLVIFAVATTIPLVKIESTYDAGKREQFIYQLQQDLYYAQQMAISNQLTTTVVFLNADCQYYIRQGGKIILKREFQHPETTVRSGTISLTDISFLANGNAQKSGSLTIIVGDHRYRLVMLLGMGRFYIEKL</sequence>
<evidence type="ECO:0000256" key="10">
    <source>
        <dbReference type="SAM" id="Phobius"/>
    </source>
</evidence>
<dbReference type="Pfam" id="PF07963">
    <property type="entry name" value="N_methyl"/>
    <property type="match status" value="1"/>
</dbReference>
<evidence type="ECO:0000256" key="5">
    <source>
        <dbReference type="ARBA" id="ARBA00022519"/>
    </source>
</evidence>
<reference evidence="13 14" key="2">
    <citation type="journal article" date="2017" name="Genome Announc.">
        <title>Draft Genome Sequences of Four Alkaliphilic Bacteria Belonging to the Anaerobacillus Genus.</title>
        <authorList>
            <person name="Bassil N.M."/>
            <person name="Lloyd J.R."/>
        </authorList>
    </citation>
    <scope>NUCLEOTIDE SEQUENCE [LARGE SCALE GENOMIC DNA]</scope>
    <source>
        <strain evidence="13 14">NB2006</strain>
    </source>
</reference>
<dbReference type="GO" id="GO:0015627">
    <property type="term" value="C:type II protein secretion system complex"/>
    <property type="evidence" value="ECO:0007669"/>
    <property type="project" value="InterPro"/>
</dbReference>
<evidence type="ECO:0000256" key="6">
    <source>
        <dbReference type="ARBA" id="ARBA00022692"/>
    </source>
</evidence>
<keyword evidence="14" id="KW-1185">Reference proteome</keyword>
<evidence type="ECO:0000256" key="7">
    <source>
        <dbReference type="ARBA" id="ARBA00022989"/>
    </source>
</evidence>
<evidence type="ECO:0000256" key="4">
    <source>
        <dbReference type="ARBA" id="ARBA00022481"/>
    </source>
</evidence>
<reference evidence="12 14" key="1">
    <citation type="submission" date="2016-10" db="EMBL/GenBank/DDBJ databases">
        <title>Draft genome sequences of four alkaliphilic bacteria belonging to the Anaerobacillus genus.</title>
        <authorList>
            <person name="Bassil N.M."/>
            <person name="Lloyd J.R."/>
        </authorList>
    </citation>
    <scope>NUCLEOTIDE SEQUENCE [LARGE SCALE GENOMIC DNA]</scope>
    <source>
        <strain evidence="12 14">NB2006</strain>
    </source>
</reference>
<dbReference type="PIRSF" id="PIRSF021292">
    <property type="entry name" value="Competence_ComGD"/>
    <property type="match status" value="1"/>
</dbReference>
<evidence type="ECO:0000313" key="12">
    <source>
        <dbReference type="EMBL" id="OIJ18808.1"/>
    </source>
</evidence>
<dbReference type="NCBIfam" id="TIGR02532">
    <property type="entry name" value="IV_pilin_GFxxxE"/>
    <property type="match status" value="1"/>
</dbReference>
<gene>
    <name evidence="13" type="ORF">AWH56_026275</name>
    <name evidence="12" type="ORF">AWH56_10260</name>
</gene>
<keyword evidence="6 10" id="KW-0812">Transmembrane</keyword>